<organism evidence="1 2">
    <name type="scientific">Hymenobacter aerilatus</name>
    <dbReference type="NCBI Taxonomy" id="2932251"/>
    <lineage>
        <taxon>Bacteria</taxon>
        <taxon>Pseudomonadati</taxon>
        <taxon>Bacteroidota</taxon>
        <taxon>Cytophagia</taxon>
        <taxon>Cytophagales</taxon>
        <taxon>Hymenobacteraceae</taxon>
        <taxon>Hymenobacter</taxon>
    </lineage>
</organism>
<dbReference type="KEGG" id="haei:MUN82_08870"/>
<evidence type="ECO:0000313" key="1">
    <source>
        <dbReference type="EMBL" id="UOR07195.1"/>
    </source>
</evidence>
<dbReference type="AlphaFoldDB" id="A0A8T9SZA8"/>
<reference evidence="1 2" key="1">
    <citation type="submission" date="2022-04" db="EMBL/GenBank/DDBJ databases">
        <title>Hymenobacter sp. isolated from the air.</title>
        <authorList>
            <person name="Won M."/>
            <person name="Lee C.-M."/>
            <person name="Woen H.-Y."/>
            <person name="Kwon S.-W."/>
        </authorList>
    </citation>
    <scope>NUCLEOTIDE SEQUENCE [LARGE SCALE GENOMIC DNA]</scope>
    <source>
        <strain evidence="2">5413 J-13</strain>
    </source>
</reference>
<protein>
    <submittedName>
        <fullName evidence="1">Uncharacterized protein</fullName>
    </submittedName>
</protein>
<dbReference type="Proteomes" id="UP000829925">
    <property type="component" value="Chromosome"/>
</dbReference>
<dbReference type="RefSeq" id="WP_245096764.1">
    <property type="nucleotide sequence ID" value="NZ_CP095053.1"/>
</dbReference>
<proteinExistence type="predicted"/>
<keyword evidence="2" id="KW-1185">Reference proteome</keyword>
<evidence type="ECO:0000313" key="2">
    <source>
        <dbReference type="Proteomes" id="UP000829925"/>
    </source>
</evidence>
<accession>A0A8T9SZA8</accession>
<sequence length="80" mass="9336">MENQDLVTYKYNKGKREVFPAHPAVKNWLFNDDEEDEAMLVHFMATVGEKAGMNSNDYQHLFPAVLRMLKSKSVWAMNEK</sequence>
<gene>
    <name evidence="1" type="ORF">MUN82_08870</name>
</gene>
<dbReference type="EMBL" id="CP095053">
    <property type="protein sequence ID" value="UOR07195.1"/>
    <property type="molecule type" value="Genomic_DNA"/>
</dbReference>
<name>A0A8T9SZA8_9BACT</name>